<dbReference type="EMBL" id="JAUEPT010000036">
    <property type="protein sequence ID" value="KAK0439756.1"/>
    <property type="molecule type" value="Genomic_DNA"/>
</dbReference>
<feature type="region of interest" description="Disordered" evidence="1">
    <location>
        <begin position="1"/>
        <end position="24"/>
    </location>
</feature>
<dbReference type="AlphaFoldDB" id="A0AA39MM05"/>
<gene>
    <name evidence="2" type="ORF">EV421DRAFT_1737568</name>
</gene>
<accession>A0AA39MM05</accession>
<evidence type="ECO:0000313" key="2">
    <source>
        <dbReference type="EMBL" id="KAK0439756.1"/>
    </source>
</evidence>
<dbReference type="Proteomes" id="UP001175226">
    <property type="component" value="Unassembled WGS sequence"/>
</dbReference>
<comment type="caution">
    <text evidence="2">The sequence shown here is derived from an EMBL/GenBank/DDBJ whole genome shotgun (WGS) entry which is preliminary data.</text>
</comment>
<evidence type="ECO:0000313" key="3">
    <source>
        <dbReference type="Proteomes" id="UP001175226"/>
    </source>
</evidence>
<keyword evidence="3" id="KW-1185">Reference proteome</keyword>
<sequence length="128" mass="13927">MAIPLSPIPRNHASTVVRPPPPSTPPTLQDIGNAMKFLAALDASRNIAILSPATQEDIIHATIYQHRIIAAYIAGGFSRDKICVVLRHPADQDDEMPAWAKRLSDKVDGLRERVEQLAASVHNSSSSE</sequence>
<evidence type="ECO:0000256" key="1">
    <source>
        <dbReference type="SAM" id="MobiDB-lite"/>
    </source>
</evidence>
<protein>
    <submittedName>
        <fullName evidence="2">Uncharacterized protein</fullName>
    </submittedName>
</protein>
<organism evidence="2 3">
    <name type="scientific">Armillaria borealis</name>
    <dbReference type="NCBI Taxonomy" id="47425"/>
    <lineage>
        <taxon>Eukaryota</taxon>
        <taxon>Fungi</taxon>
        <taxon>Dikarya</taxon>
        <taxon>Basidiomycota</taxon>
        <taxon>Agaricomycotina</taxon>
        <taxon>Agaricomycetes</taxon>
        <taxon>Agaricomycetidae</taxon>
        <taxon>Agaricales</taxon>
        <taxon>Marasmiineae</taxon>
        <taxon>Physalacriaceae</taxon>
        <taxon>Armillaria</taxon>
    </lineage>
</organism>
<proteinExistence type="predicted"/>
<name>A0AA39MM05_9AGAR</name>
<reference evidence="2" key="1">
    <citation type="submission" date="2023-06" db="EMBL/GenBank/DDBJ databases">
        <authorList>
            <consortium name="Lawrence Berkeley National Laboratory"/>
            <person name="Ahrendt S."/>
            <person name="Sahu N."/>
            <person name="Indic B."/>
            <person name="Wong-Bajracharya J."/>
            <person name="Merenyi Z."/>
            <person name="Ke H.-M."/>
            <person name="Monk M."/>
            <person name="Kocsube S."/>
            <person name="Drula E."/>
            <person name="Lipzen A."/>
            <person name="Balint B."/>
            <person name="Henrissat B."/>
            <person name="Andreopoulos B."/>
            <person name="Martin F.M."/>
            <person name="Harder C.B."/>
            <person name="Rigling D."/>
            <person name="Ford K.L."/>
            <person name="Foster G.D."/>
            <person name="Pangilinan J."/>
            <person name="Papanicolaou A."/>
            <person name="Barry K."/>
            <person name="LaButti K."/>
            <person name="Viragh M."/>
            <person name="Koriabine M."/>
            <person name="Yan M."/>
            <person name="Riley R."/>
            <person name="Champramary S."/>
            <person name="Plett K.L."/>
            <person name="Tsai I.J."/>
            <person name="Slot J."/>
            <person name="Sipos G."/>
            <person name="Plett J."/>
            <person name="Nagy L.G."/>
            <person name="Grigoriev I.V."/>
        </authorList>
    </citation>
    <scope>NUCLEOTIDE SEQUENCE</scope>
    <source>
        <strain evidence="2">FPL87.14</strain>
    </source>
</reference>